<accession>A0A543B1G6</accession>
<evidence type="ECO:0000313" key="5">
    <source>
        <dbReference type="Proteomes" id="UP000317043"/>
    </source>
</evidence>
<dbReference type="CDD" id="cd07989">
    <property type="entry name" value="LPLAT_AGPAT-like"/>
    <property type="match status" value="1"/>
</dbReference>
<proteinExistence type="predicted"/>
<dbReference type="EMBL" id="VFOW01000001">
    <property type="protein sequence ID" value="TQL78659.1"/>
    <property type="molecule type" value="Genomic_DNA"/>
</dbReference>
<dbReference type="GO" id="GO:0003841">
    <property type="term" value="F:1-acylglycerol-3-phosphate O-acyltransferase activity"/>
    <property type="evidence" value="ECO:0007669"/>
    <property type="project" value="TreeGrafter"/>
</dbReference>
<dbReference type="Proteomes" id="UP000317043">
    <property type="component" value="Unassembled WGS sequence"/>
</dbReference>
<dbReference type="PANTHER" id="PTHR10434">
    <property type="entry name" value="1-ACYL-SN-GLYCEROL-3-PHOSPHATE ACYLTRANSFERASE"/>
    <property type="match status" value="1"/>
</dbReference>
<evidence type="ECO:0000256" key="2">
    <source>
        <dbReference type="ARBA" id="ARBA00023315"/>
    </source>
</evidence>
<sequence length="254" mass="27734">MSPGPTPSDAKYWGRRGGGDQCGFWLRTAVVVVKPVMAAMYSRTWSGMRNIPLKGGAILAVNHISQADPIAVAHYVYNSGRNPHFLAKDGVFKVPVFGPWIKATGQIPVYRGGADAIKSLNAAITAVNDGDVAIFYPEGTTTKHPEHWPMKGRTGVARLALETKVPVIPVTVWGPHRIFNPVTKKLRIRPRTPVTITAGEPVDLSAWLDRGPSSQLLTEMTDAIMLRLRDQLAQLRGEEPPPLYDPKAASRKDS</sequence>
<dbReference type="InterPro" id="IPR002123">
    <property type="entry name" value="Plipid/glycerol_acylTrfase"/>
</dbReference>
<dbReference type="GO" id="GO:0005886">
    <property type="term" value="C:plasma membrane"/>
    <property type="evidence" value="ECO:0007669"/>
    <property type="project" value="TreeGrafter"/>
</dbReference>
<dbReference type="SMART" id="SM00563">
    <property type="entry name" value="PlsC"/>
    <property type="match status" value="1"/>
</dbReference>
<dbReference type="Pfam" id="PF01553">
    <property type="entry name" value="Acyltransferase"/>
    <property type="match status" value="1"/>
</dbReference>
<dbReference type="AlphaFoldDB" id="A0A543B1G6"/>
<dbReference type="InParanoid" id="A0A543B1G6"/>
<gene>
    <name evidence="4" type="ORF">FB566_4250</name>
</gene>
<keyword evidence="2 4" id="KW-0012">Acyltransferase</keyword>
<reference evidence="4 5" key="1">
    <citation type="submission" date="2019-06" db="EMBL/GenBank/DDBJ databases">
        <title>Sequencing the genomes of 1000 actinobacteria strains.</title>
        <authorList>
            <person name="Klenk H.-P."/>
        </authorList>
    </citation>
    <scope>NUCLEOTIDE SEQUENCE [LARGE SCALE GENOMIC DNA]</scope>
    <source>
        <strain evidence="4 5">DSM 45928</strain>
    </source>
</reference>
<dbReference type="PANTHER" id="PTHR10434:SF55">
    <property type="entry name" value="POSSIBLE ACYLTRANSFERASE"/>
    <property type="match status" value="1"/>
</dbReference>
<keyword evidence="5" id="KW-1185">Reference proteome</keyword>
<dbReference type="SUPFAM" id="SSF69593">
    <property type="entry name" value="Glycerol-3-phosphate (1)-acyltransferase"/>
    <property type="match status" value="1"/>
</dbReference>
<evidence type="ECO:0000313" key="4">
    <source>
        <dbReference type="EMBL" id="TQL78659.1"/>
    </source>
</evidence>
<feature type="domain" description="Phospholipid/glycerol acyltransferase" evidence="3">
    <location>
        <begin position="57"/>
        <end position="175"/>
    </location>
</feature>
<comment type="caution">
    <text evidence="4">The sequence shown here is derived from an EMBL/GenBank/DDBJ whole genome shotgun (WGS) entry which is preliminary data.</text>
</comment>
<name>A0A543B1G6_9ACTN</name>
<keyword evidence="1 4" id="KW-0808">Transferase</keyword>
<protein>
    <submittedName>
        <fullName evidence="4">1-acyl-sn-glycerol-3-phosphate acyltransferase</fullName>
    </submittedName>
</protein>
<dbReference type="GO" id="GO:0006654">
    <property type="term" value="P:phosphatidic acid biosynthetic process"/>
    <property type="evidence" value="ECO:0007669"/>
    <property type="project" value="TreeGrafter"/>
</dbReference>
<organism evidence="4 5">
    <name type="scientific">Stackebrandtia endophytica</name>
    <dbReference type="NCBI Taxonomy" id="1496996"/>
    <lineage>
        <taxon>Bacteria</taxon>
        <taxon>Bacillati</taxon>
        <taxon>Actinomycetota</taxon>
        <taxon>Actinomycetes</taxon>
        <taxon>Glycomycetales</taxon>
        <taxon>Glycomycetaceae</taxon>
        <taxon>Stackebrandtia</taxon>
    </lineage>
</organism>
<evidence type="ECO:0000256" key="1">
    <source>
        <dbReference type="ARBA" id="ARBA00022679"/>
    </source>
</evidence>
<evidence type="ECO:0000259" key="3">
    <source>
        <dbReference type="SMART" id="SM00563"/>
    </source>
</evidence>